<organism evidence="10 11">
    <name type="scientific">Cladosporium halotolerans</name>
    <dbReference type="NCBI Taxonomy" id="1052096"/>
    <lineage>
        <taxon>Eukaryota</taxon>
        <taxon>Fungi</taxon>
        <taxon>Dikarya</taxon>
        <taxon>Ascomycota</taxon>
        <taxon>Pezizomycotina</taxon>
        <taxon>Dothideomycetes</taxon>
        <taxon>Dothideomycetidae</taxon>
        <taxon>Cladosporiales</taxon>
        <taxon>Cladosporiaceae</taxon>
        <taxon>Cladosporium</taxon>
    </lineage>
</organism>
<gene>
    <name evidence="10" type="ORF">WHR41_00536</name>
</gene>
<dbReference type="SUPFAM" id="SSF55781">
    <property type="entry name" value="GAF domain-like"/>
    <property type="match status" value="1"/>
</dbReference>
<evidence type="ECO:0000256" key="2">
    <source>
        <dbReference type="ARBA" id="ARBA00012438"/>
    </source>
</evidence>
<evidence type="ECO:0000313" key="10">
    <source>
        <dbReference type="EMBL" id="KAL1590452.1"/>
    </source>
</evidence>
<dbReference type="EC" id="2.7.13.3" evidence="2"/>
<evidence type="ECO:0000313" key="11">
    <source>
        <dbReference type="Proteomes" id="UP000803884"/>
    </source>
</evidence>
<name>A0AB34L2V8_9PEZI</name>
<dbReference type="GO" id="GO:0000155">
    <property type="term" value="F:phosphorelay sensor kinase activity"/>
    <property type="evidence" value="ECO:0007669"/>
    <property type="project" value="InterPro"/>
</dbReference>
<dbReference type="Gene3D" id="3.30.565.10">
    <property type="entry name" value="Histidine kinase-like ATPase, C-terminal domain"/>
    <property type="match status" value="1"/>
</dbReference>
<dbReference type="InterPro" id="IPR004358">
    <property type="entry name" value="Sig_transdc_His_kin-like_C"/>
</dbReference>
<dbReference type="CDD" id="cd17546">
    <property type="entry name" value="REC_hyHK_CKI1_RcsC-like"/>
    <property type="match status" value="1"/>
</dbReference>
<dbReference type="SMART" id="SM00387">
    <property type="entry name" value="HATPase_c"/>
    <property type="match status" value="1"/>
</dbReference>
<comment type="catalytic activity">
    <reaction evidence="1">
        <text>ATP + protein L-histidine = ADP + protein N-phospho-L-histidine.</text>
        <dbReference type="EC" id="2.7.13.3"/>
    </reaction>
</comment>
<keyword evidence="4" id="KW-0808">Transferase</keyword>
<dbReference type="SMART" id="SM00388">
    <property type="entry name" value="HisKA"/>
    <property type="match status" value="1"/>
</dbReference>
<feature type="region of interest" description="Disordered" evidence="7">
    <location>
        <begin position="1061"/>
        <end position="1118"/>
    </location>
</feature>
<proteinExistence type="predicted"/>
<dbReference type="RefSeq" id="XP_069233557.1">
    <property type="nucleotide sequence ID" value="XM_069369142.1"/>
</dbReference>
<dbReference type="Gene3D" id="3.40.50.2300">
    <property type="match status" value="2"/>
</dbReference>
<evidence type="ECO:0000259" key="9">
    <source>
        <dbReference type="PROSITE" id="PS50110"/>
    </source>
</evidence>
<evidence type="ECO:0000256" key="1">
    <source>
        <dbReference type="ARBA" id="ARBA00000085"/>
    </source>
</evidence>
<sequence>MSGDYIAPSAVAGRSSFRYRTEGSREREALRYLHSWIELYKPPYIRRNAFPTAHSMPVPSACHDTALAAFAQLATLRLGARRAFITILSTHTEHVLVESTRSMSLQSDFVADSKDESWLGTCCFPRTDGINDMTLDSWRKARSPRQAPEDQDFYYTEGVSEHWHIVSDLRLHSNAAQRAFVQRAPSPRFYFSIPLRDQEGTVIGSLSILDDRPRYGISATEMSYCEDLSDTITQHLQSSIFRSQRQRSERLIQALGVFNNGGTSLRDWWIGQDSSSMSRGGRQERDRTEGEKDSRFDSEFGKEESPPSHETASRYGASRTPDQHHKSARSAGEENKQAENERMVNGVAGEDFSRPTNTASNAAPTNDDGGASSDDADTMSSRSGKSEKGARAFDLTSQIDQAYSRASKLLRESLGASGVAFVDANTLSSNRLNDQLTSSGSSDDNRALPSSDTDHSDSSNSLYKKCKLAAITTQARSDGGRSASFELSEKDLARMIKSGAKVFSFMEDGSAYSGSEGSAGSGASSEAISADDGSKPRIQAKRNRNARKLRKAVGDAGSIAFYPIWDDNRGRWRAALVVWTTSNGRFFHPEEDITYLSAFSHSLRAELARIETMASDIAKGKFISSVSHELRSPLHGILAGIELIQDSQLTAFQSEMASSVALAGRTLLDTVDHILDYSKISNLSRGQKKDRARIDAMRHKSTESITGSGLINVDLACLTEEVTESTVSSFRHLKRLARDAESPDESDDHAVSVALEIQNRETWKTPMTPGIMTRLISNILGNALKYTQKGVVLVKLFTDNEMSEGQSPDQGVFVNLQIQDTGIGMSRHFLDSDLFTAFRQANPHAPGSGLGLSIVKEVAKELNASVTTKSELGKGTSILVRFLAHFNKQDTPEFDARSHHVTQTTSISQTHFRMLNMRTQTPDVQATGASTFAESVLRTASQWLHCEISFSDDVSSCPPGTVCAISEKDLLMMYETDSTAVERLMSDLASAGAQILVLSQSVNSVKPAFDFERFPLRPLYIYQPIGPQKLLRVINNVQDSIMTRQPNDYATRALNTPHMIRGDLGRRTSDEDILSPLSPRFAHQPDTSSKSRSGRTKSMPVINEPLDNFEQSSDATDTSAVMPLRTRPKSPMRPGQVVLLVEDNDINMRLLLALMKKLKLPCESAVNGLEALEKYQAAPMQYFLILMDMERKEKLRKVYIAAVTGVTNMESKQSAKSAGVDRYVTKPIRMKDLTSLIDEVKE</sequence>
<dbReference type="InterPro" id="IPR036097">
    <property type="entry name" value="HisK_dim/P_sf"/>
</dbReference>
<evidence type="ECO:0000256" key="3">
    <source>
        <dbReference type="ARBA" id="ARBA00022553"/>
    </source>
</evidence>
<dbReference type="GeneID" id="96001980"/>
<dbReference type="PROSITE" id="PS50109">
    <property type="entry name" value="HIS_KIN"/>
    <property type="match status" value="1"/>
</dbReference>
<dbReference type="InterPro" id="IPR005467">
    <property type="entry name" value="His_kinase_dom"/>
</dbReference>
<evidence type="ECO:0000256" key="6">
    <source>
        <dbReference type="PROSITE-ProRule" id="PRU00169"/>
    </source>
</evidence>
<dbReference type="Pfam" id="PF00512">
    <property type="entry name" value="HisKA"/>
    <property type="match status" value="1"/>
</dbReference>
<dbReference type="Proteomes" id="UP000803884">
    <property type="component" value="Unassembled WGS sequence"/>
</dbReference>
<dbReference type="SUPFAM" id="SSF55874">
    <property type="entry name" value="ATPase domain of HSP90 chaperone/DNA topoisomerase II/histidine kinase"/>
    <property type="match status" value="1"/>
</dbReference>
<dbReference type="PRINTS" id="PR00344">
    <property type="entry name" value="BCTRLSENSOR"/>
</dbReference>
<accession>A0AB34L2V8</accession>
<dbReference type="AlphaFoldDB" id="A0AB34L2V8"/>
<feature type="compositionally biased region" description="Polar residues" evidence="7">
    <location>
        <begin position="354"/>
        <end position="364"/>
    </location>
</feature>
<feature type="domain" description="Response regulatory" evidence="9">
    <location>
        <begin position="1137"/>
        <end position="1241"/>
    </location>
</feature>
<evidence type="ECO:0000259" key="8">
    <source>
        <dbReference type="PROSITE" id="PS50109"/>
    </source>
</evidence>
<dbReference type="PROSITE" id="PS50110">
    <property type="entry name" value="RESPONSE_REGULATORY"/>
    <property type="match status" value="1"/>
</dbReference>
<feature type="compositionally biased region" description="Basic and acidic residues" evidence="7">
    <location>
        <begin position="321"/>
        <end position="342"/>
    </location>
</feature>
<evidence type="ECO:0000256" key="7">
    <source>
        <dbReference type="SAM" id="MobiDB-lite"/>
    </source>
</evidence>
<feature type="region of interest" description="Disordered" evidence="7">
    <location>
        <begin position="431"/>
        <end position="460"/>
    </location>
</feature>
<feature type="domain" description="Histidine kinase" evidence="8">
    <location>
        <begin position="625"/>
        <end position="886"/>
    </location>
</feature>
<evidence type="ECO:0000256" key="4">
    <source>
        <dbReference type="ARBA" id="ARBA00022679"/>
    </source>
</evidence>
<reference evidence="10 11" key="1">
    <citation type="journal article" date="2020" name="Microbiol. Resour. Announc.">
        <title>Draft Genome Sequence of a Cladosporium Species Isolated from the Mesophotic Ascidian Didemnum maculosum.</title>
        <authorList>
            <person name="Gioti A."/>
            <person name="Siaperas R."/>
            <person name="Nikolaivits E."/>
            <person name="Le Goff G."/>
            <person name="Ouazzani J."/>
            <person name="Kotoulas G."/>
            <person name="Topakas E."/>
        </authorList>
    </citation>
    <scope>NUCLEOTIDE SEQUENCE [LARGE SCALE GENOMIC DNA]</scope>
    <source>
        <strain evidence="10 11">TM138-S3</strain>
    </source>
</reference>
<keyword evidence="5" id="KW-0418">Kinase</keyword>
<dbReference type="InterPro" id="IPR003661">
    <property type="entry name" value="HisK_dim/P_dom"/>
</dbReference>
<dbReference type="GO" id="GO:0005886">
    <property type="term" value="C:plasma membrane"/>
    <property type="evidence" value="ECO:0007669"/>
    <property type="project" value="TreeGrafter"/>
</dbReference>
<comment type="caution">
    <text evidence="10">The sequence shown here is derived from an EMBL/GenBank/DDBJ whole genome shotgun (WGS) entry which is preliminary data.</text>
</comment>
<dbReference type="PANTHER" id="PTHR43047">
    <property type="entry name" value="TWO-COMPONENT HISTIDINE PROTEIN KINASE"/>
    <property type="match status" value="1"/>
</dbReference>
<dbReference type="PANTHER" id="PTHR43047:SF72">
    <property type="entry name" value="OSMOSENSING HISTIDINE PROTEIN KINASE SLN1"/>
    <property type="match status" value="1"/>
</dbReference>
<dbReference type="Gene3D" id="1.10.287.130">
    <property type="match status" value="1"/>
</dbReference>
<feature type="region of interest" description="Disordered" evidence="7">
    <location>
        <begin position="269"/>
        <end position="392"/>
    </location>
</feature>
<feature type="region of interest" description="Disordered" evidence="7">
    <location>
        <begin position="514"/>
        <end position="546"/>
    </location>
</feature>
<dbReference type="EMBL" id="JAAQHG020000002">
    <property type="protein sequence ID" value="KAL1590452.1"/>
    <property type="molecule type" value="Genomic_DNA"/>
</dbReference>
<dbReference type="InterPro" id="IPR003594">
    <property type="entry name" value="HATPase_dom"/>
</dbReference>
<protein>
    <recommendedName>
        <fullName evidence="2">histidine kinase</fullName>
        <ecNumber evidence="2">2.7.13.3</ecNumber>
    </recommendedName>
</protein>
<feature type="compositionally biased region" description="Basic and acidic residues" evidence="7">
    <location>
        <begin position="281"/>
        <end position="307"/>
    </location>
</feature>
<dbReference type="Pfam" id="PF02518">
    <property type="entry name" value="HATPase_c"/>
    <property type="match status" value="1"/>
</dbReference>
<keyword evidence="3 6" id="KW-0597">Phosphoprotein</keyword>
<dbReference type="SUPFAM" id="SSF52172">
    <property type="entry name" value="CheY-like"/>
    <property type="match status" value="1"/>
</dbReference>
<dbReference type="InterPro" id="IPR011006">
    <property type="entry name" value="CheY-like_superfamily"/>
</dbReference>
<feature type="compositionally biased region" description="Low complexity" evidence="7">
    <location>
        <begin position="514"/>
        <end position="531"/>
    </location>
</feature>
<feature type="compositionally biased region" description="Basic and acidic residues" evidence="7">
    <location>
        <begin position="1061"/>
        <end position="1070"/>
    </location>
</feature>
<feature type="modified residue" description="4-aspartylphosphate" evidence="6">
    <location>
        <position position="1188"/>
    </location>
</feature>
<dbReference type="SMART" id="SM00448">
    <property type="entry name" value="REC"/>
    <property type="match status" value="1"/>
</dbReference>
<dbReference type="InterPro" id="IPR036890">
    <property type="entry name" value="HATPase_C_sf"/>
</dbReference>
<dbReference type="InterPro" id="IPR001789">
    <property type="entry name" value="Sig_transdc_resp-reg_receiver"/>
</dbReference>
<feature type="compositionally biased region" description="Polar residues" evidence="7">
    <location>
        <begin position="431"/>
        <end position="442"/>
    </location>
</feature>
<dbReference type="CDD" id="cd00082">
    <property type="entry name" value="HisKA"/>
    <property type="match status" value="1"/>
</dbReference>
<keyword evidence="11" id="KW-1185">Reference proteome</keyword>
<dbReference type="SUPFAM" id="SSF47384">
    <property type="entry name" value="Homodimeric domain of signal transducing histidine kinase"/>
    <property type="match status" value="1"/>
</dbReference>
<evidence type="ECO:0000256" key="5">
    <source>
        <dbReference type="ARBA" id="ARBA00022777"/>
    </source>
</evidence>
<dbReference type="GO" id="GO:0009927">
    <property type="term" value="F:histidine phosphotransfer kinase activity"/>
    <property type="evidence" value="ECO:0007669"/>
    <property type="project" value="TreeGrafter"/>
</dbReference>
<feature type="compositionally biased region" description="Polar residues" evidence="7">
    <location>
        <begin position="1109"/>
        <end position="1118"/>
    </location>
</feature>